<sequence>MPGCVNGPKTRACWTSCFSIADDFDLRWPDTGRTRHYDWTIESVALAPDGFERIVLAVNGQYPGPTLYADWGDTVIVTLMNLLKDNGTTVHWHGMRMWDTKSQDGVTGLTGGPLAPGETKTYMFHATQYGTAWYHSHFDIQYGDGLLRPIVINGPSTANYDEDLGVPPITDWFHTPVATMARVAARSRGPSPLADNNLINGTMVALEGQTGGACHCAIMQLGKNIAFVSLDDHALLVMSADLVPVRPFWTHWLFLGIGQRYNAVVKANRSVLCGANKNNGNIKSISSYEGAPDSEPTSTGVPYTQSCDDPPASSLVPFWNSFVPNGPLLEGRLDTAVKLGVSLENEVIVKWSVNLSAMRVDWLTLRRVINGYTDFSIEDNIIIMPQRVKYYWIVQEVEGTQLIINIPHPIHLHGHDFYILGSEIGKFEAIDRTTLNYLNPPRRDTVMLPTAGWVVIAFQTDNPGAWLMHCHIAWHSEFGSAVQFLENATCTLELIDEHRGGFDKICETWNAYCPHNSNYHRGNDVCGI</sequence>
<dbReference type="GO" id="GO:0052716">
    <property type="term" value="F:hydroquinone:oxygen oxidoreductase activity"/>
    <property type="evidence" value="ECO:0007669"/>
    <property type="project" value="UniProtKB-EC"/>
</dbReference>
<evidence type="ECO:0000313" key="13">
    <source>
        <dbReference type="EMBL" id="KAF2725219.1"/>
    </source>
</evidence>
<evidence type="ECO:0000256" key="4">
    <source>
        <dbReference type="ARBA" id="ARBA00012297"/>
    </source>
</evidence>
<evidence type="ECO:0000259" key="12">
    <source>
        <dbReference type="Pfam" id="PF07732"/>
    </source>
</evidence>
<comment type="catalytic activity">
    <reaction evidence="1">
        <text>4 hydroquinone + O2 = 4 benzosemiquinone + 2 H2O</text>
        <dbReference type="Rhea" id="RHEA:11276"/>
        <dbReference type="ChEBI" id="CHEBI:15377"/>
        <dbReference type="ChEBI" id="CHEBI:15379"/>
        <dbReference type="ChEBI" id="CHEBI:17594"/>
        <dbReference type="ChEBI" id="CHEBI:17977"/>
        <dbReference type="EC" id="1.10.3.2"/>
    </reaction>
</comment>
<dbReference type="InterPro" id="IPR008972">
    <property type="entry name" value="Cupredoxin"/>
</dbReference>
<evidence type="ECO:0000256" key="2">
    <source>
        <dbReference type="ARBA" id="ARBA00001935"/>
    </source>
</evidence>
<evidence type="ECO:0000313" key="14">
    <source>
        <dbReference type="Proteomes" id="UP000799441"/>
    </source>
</evidence>
<dbReference type="AlphaFoldDB" id="A0A9P4USN5"/>
<reference evidence="13" key="1">
    <citation type="journal article" date="2020" name="Stud. Mycol.">
        <title>101 Dothideomycetes genomes: a test case for predicting lifestyles and emergence of pathogens.</title>
        <authorList>
            <person name="Haridas S."/>
            <person name="Albert R."/>
            <person name="Binder M."/>
            <person name="Bloem J."/>
            <person name="Labutti K."/>
            <person name="Salamov A."/>
            <person name="Andreopoulos B."/>
            <person name="Baker S."/>
            <person name="Barry K."/>
            <person name="Bills G."/>
            <person name="Bluhm B."/>
            <person name="Cannon C."/>
            <person name="Castanera R."/>
            <person name="Culley D."/>
            <person name="Daum C."/>
            <person name="Ezra D."/>
            <person name="Gonzalez J."/>
            <person name="Henrissat B."/>
            <person name="Kuo A."/>
            <person name="Liang C."/>
            <person name="Lipzen A."/>
            <person name="Lutzoni F."/>
            <person name="Magnuson J."/>
            <person name="Mondo S."/>
            <person name="Nolan M."/>
            <person name="Ohm R."/>
            <person name="Pangilinan J."/>
            <person name="Park H.-J."/>
            <person name="Ramirez L."/>
            <person name="Alfaro M."/>
            <person name="Sun H."/>
            <person name="Tritt A."/>
            <person name="Yoshinaga Y."/>
            <person name="Zwiers L.-H."/>
            <person name="Turgeon B."/>
            <person name="Goodwin S."/>
            <person name="Spatafora J."/>
            <person name="Crous P."/>
            <person name="Grigoriev I."/>
        </authorList>
    </citation>
    <scope>NUCLEOTIDE SEQUENCE</scope>
    <source>
        <strain evidence="13">CBS 116435</strain>
    </source>
</reference>
<dbReference type="SUPFAM" id="SSF49503">
    <property type="entry name" value="Cupredoxins"/>
    <property type="match status" value="3"/>
</dbReference>
<dbReference type="PANTHER" id="PTHR11709:SF87">
    <property type="entry name" value="LACCASE"/>
    <property type="match status" value="1"/>
</dbReference>
<name>A0A9P4USN5_9PEZI</name>
<dbReference type="CDD" id="cd13901">
    <property type="entry name" value="CuRO_3_MaLCC_like"/>
    <property type="match status" value="1"/>
</dbReference>
<evidence type="ECO:0000256" key="1">
    <source>
        <dbReference type="ARBA" id="ARBA00000349"/>
    </source>
</evidence>
<evidence type="ECO:0000256" key="5">
    <source>
        <dbReference type="ARBA" id="ARBA00022723"/>
    </source>
</evidence>
<dbReference type="Pfam" id="PF07731">
    <property type="entry name" value="Cu-oxidase_2"/>
    <property type="match status" value="1"/>
</dbReference>
<keyword evidence="7" id="KW-0186">Copper</keyword>
<dbReference type="PANTHER" id="PTHR11709">
    <property type="entry name" value="MULTI-COPPER OXIDASE"/>
    <property type="match status" value="1"/>
</dbReference>
<keyword evidence="6" id="KW-0560">Oxidoreductase</keyword>
<gene>
    <name evidence="13" type="ORF">K431DRAFT_317723</name>
</gene>
<dbReference type="Gene3D" id="2.60.40.420">
    <property type="entry name" value="Cupredoxins - blue copper proteins"/>
    <property type="match status" value="3"/>
</dbReference>
<dbReference type="InterPro" id="IPR011707">
    <property type="entry name" value="Cu-oxidase-like_N"/>
</dbReference>
<feature type="domain" description="Plastocyanin-like" evidence="10">
    <location>
        <begin position="169"/>
        <end position="269"/>
    </location>
</feature>
<dbReference type="EMBL" id="MU003768">
    <property type="protein sequence ID" value="KAF2725219.1"/>
    <property type="molecule type" value="Genomic_DNA"/>
</dbReference>
<dbReference type="InterPro" id="IPR011706">
    <property type="entry name" value="Cu-oxidase_C"/>
</dbReference>
<evidence type="ECO:0000256" key="8">
    <source>
        <dbReference type="ARBA" id="ARBA00023180"/>
    </source>
</evidence>
<evidence type="ECO:0000256" key="6">
    <source>
        <dbReference type="ARBA" id="ARBA00023002"/>
    </source>
</evidence>
<dbReference type="Pfam" id="PF07732">
    <property type="entry name" value="Cu-oxidase_3"/>
    <property type="match status" value="1"/>
</dbReference>
<comment type="similarity">
    <text evidence="3">Belongs to the multicopper oxidase family.</text>
</comment>
<evidence type="ECO:0000256" key="3">
    <source>
        <dbReference type="ARBA" id="ARBA00010609"/>
    </source>
</evidence>
<keyword evidence="9" id="KW-0439">Lignin degradation</keyword>
<dbReference type="GO" id="GO:0046274">
    <property type="term" value="P:lignin catabolic process"/>
    <property type="evidence" value="ECO:0007669"/>
    <property type="project" value="UniProtKB-KW"/>
</dbReference>
<dbReference type="Proteomes" id="UP000799441">
    <property type="component" value="Unassembled WGS sequence"/>
</dbReference>
<dbReference type="GO" id="GO:0005507">
    <property type="term" value="F:copper ion binding"/>
    <property type="evidence" value="ECO:0007669"/>
    <property type="project" value="InterPro"/>
</dbReference>
<comment type="cofactor">
    <cofactor evidence="2">
        <name>Cu cation</name>
        <dbReference type="ChEBI" id="CHEBI:23378"/>
    </cofactor>
</comment>
<dbReference type="OrthoDB" id="2121828at2759"/>
<dbReference type="FunFam" id="2.60.40.420:FF:000021">
    <property type="entry name" value="Extracellular dihydrogeodin oxidase/laccase"/>
    <property type="match status" value="1"/>
</dbReference>
<dbReference type="CDD" id="cd13854">
    <property type="entry name" value="CuRO_1_MaLCC_like"/>
    <property type="match status" value="1"/>
</dbReference>
<evidence type="ECO:0000259" key="11">
    <source>
        <dbReference type="Pfam" id="PF07731"/>
    </source>
</evidence>
<feature type="domain" description="Plastocyanin-like" evidence="11">
    <location>
        <begin position="367"/>
        <end position="487"/>
    </location>
</feature>
<evidence type="ECO:0000256" key="7">
    <source>
        <dbReference type="ARBA" id="ARBA00023008"/>
    </source>
</evidence>
<dbReference type="InterPro" id="IPR001117">
    <property type="entry name" value="Cu-oxidase_2nd"/>
</dbReference>
<evidence type="ECO:0000256" key="9">
    <source>
        <dbReference type="ARBA" id="ARBA00023185"/>
    </source>
</evidence>
<keyword evidence="14" id="KW-1185">Reference proteome</keyword>
<keyword evidence="5" id="KW-0479">Metal-binding</keyword>
<comment type="caution">
    <text evidence="13">The sequence shown here is derived from an EMBL/GenBank/DDBJ whole genome shotgun (WGS) entry which is preliminary data.</text>
</comment>
<proteinExistence type="inferred from homology"/>
<protein>
    <recommendedName>
        <fullName evidence="4">laccase</fullName>
        <ecNumber evidence="4">1.10.3.2</ecNumber>
    </recommendedName>
</protein>
<evidence type="ECO:0000259" key="10">
    <source>
        <dbReference type="Pfam" id="PF00394"/>
    </source>
</evidence>
<dbReference type="Pfam" id="PF00394">
    <property type="entry name" value="Cu-oxidase"/>
    <property type="match status" value="1"/>
</dbReference>
<dbReference type="InterPro" id="IPR045087">
    <property type="entry name" value="Cu-oxidase_fam"/>
</dbReference>
<feature type="domain" description="Plastocyanin-like" evidence="12">
    <location>
        <begin position="44"/>
        <end position="155"/>
    </location>
</feature>
<dbReference type="EC" id="1.10.3.2" evidence="4"/>
<keyword evidence="8" id="KW-0325">Glycoprotein</keyword>
<organism evidence="13 14">
    <name type="scientific">Polychaeton citri CBS 116435</name>
    <dbReference type="NCBI Taxonomy" id="1314669"/>
    <lineage>
        <taxon>Eukaryota</taxon>
        <taxon>Fungi</taxon>
        <taxon>Dikarya</taxon>
        <taxon>Ascomycota</taxon>
        <taxon>Pezizomycotina</taxon>
        <taxon>Dothideomycetes</taxon>
        <taxon>Dothideomycetidae</taxon>
        <taxon>Capnodiales</taxon>
        <taxon>Capnodiaceae</taxon>
        <taxon>Polychaeton</taxon>
    </lineage>
</organism>
<accession>A0A9P4USN5</accession>